<protein>
    <submittedName>
        <fullName evidence="1">Uncharacterized protein</fullName>
    </submittedName>
</protein>
<sequence>MKASLAAAVQLAIADYGVQFSNALSTGPVAENSFIREASTTLILPDVNSPQTGNLALWPGMGTSDGDLIQGLAISNTQGTSGCSAAGRGVWCIVASTLESKTEKYHLERPVKMGEAVAAEPGSSVTFHYKYNDQTSQYDQTVSLNGEVVSRLSTSSGKAQGWGTAIECQQSACGTVPSHQYVDTKASPISPVMCNFSAADDAQLIMDVADPSYIQTLGTTGATGDMVTDDNGKTWTIDTINIDSYTYE</sequence>
<name>A0A3M7DQ97_HORWE</name>
<dbReference type="VEuPathDB" id="FungiDB:BTJ68_13299"/>
<organism evidence="1 2">
    <name type="scientific">Hortaea werneckii</name>
    <name type="common">Black yeast</name>
    <name type="synonym">Cladosporium werneckii</name>
    <dbReference type="NCBI Taxonomy" id="91943"/>
    <lineage>
        <taxon>Eukaryota</taxon>
        <taxon>Fungi</taxon>
        <taxon>Dikarya</taxon>
        <taxon>Ascomycota</taxon>
        <taxon>Pezizomycotina</taxon>
        <taxon>Dothideomycetes</taxon>
        <taxon>Dothideomycetidae</taxon>
        <taxon>Mycosphaerellales</taxon>
        <taxon>Teratosphaeriaceae</taxon>
        <taxon>Hortaea</taxon>
    </lineage>
</organism>
<gene>
    <name evidence="1" type="ORF">D0863_08337</name>
</gene>
<evidence type="ECO:0000313" key="1">
    <source>
        <dbReference type="EMBL" id="RMY66571.1"/>
    </source>
</evidence>
<proteinExistence type="predicted"/>
<dbReference type="OrthoDB" id="5086500at2759"/>
<reference evidence="1 2" key="1">
    <citation type="journal article" date="2018" name="BMC Genomics">
        <title>Genomic evidence for intraspecific hybridization in a clonal and extremely halotolerant yeast.</title>
        <authorList>
            <person name="Gostincar C."/>
            <person name="Stajich J.E."/>
            <person name="Zupancic J."/>
            <person name="Zalar P."/>
            <person name="Gunde-Cimerman N."/>
        </authorList>
    </citation>
    <scope>NUCLEOTIDE SEQUENCE [LARGE SCALE GENOMIC DNA]</scope>
    <source>
        <strain evidence="1 2">EXF-2682</strain>
    </source>
</reference>
<dbReference type="EMBL" id="QWIP01000305">
    <property type="protein sequence ID" value="RMY66571.1"/>
    <property type="molecule type" value="Genomic_DNA"/>
</dbReference>
<dbReference type="AlphaFoldDB" id="A0A3M7DQ97"/>
<dbReference type="Proteomes" id="UP000269276">
    <property type="component" value="Unassembled WGS sequence"/>
</dbReference>
<comment type="caution">
    <text evidence="1">The sequence shown here is derived from an EMBL/GenBank/DDBJ whole genome shotgun (WGS) entry which is preliminary data.</text>
</comment>
<evidence type="ECO:0000313" key="2">
    <source>
        <dbReference type="Proteomes" id="UP000269276"/>
    </source>
</evidence>
<accession>A0A3M7DQ97</accession>